<dbReference type="PANTHER" id="PTHR43861">
    <property type="entry name" value="TRANS-ACONITATE 2-METHYLTRANSFERASE-RELATED"/>
    <property type="match status" value="1"/>
</dbReference>
<dbReference type="InterPro" id="IPR013216">
    <property type="entry name" value="Methyltransf_11"/>
</dbReference>
<reference evidence="3" key="1">
    <citation type="submission" date="2018-12" db="EMBL/GenBank/DDBJ databases">
        <title>Complete genome sequence of Paenibacillus sp. MBLB1234.</title>
        <authorList>
            <person name="Nam Y.-D."/>
            <person name="Kang J."/>
            <person name="Chung W.-H."/>
            <person name="Park Y.S."/>
        </authorList>
    </citation>
    <scope>NUCLEOTIDE SEQUENCE [LARGE SCALE GENOMIC DNA]</scope>
    <source>
        <strain evidence="3">MBLB1234</strain>
    </source>
</reference>
<dbReference type="GO" id="GO:0032259">
    <property type="term" value="P:methylation"/>
    <property type="evidence" value="ECO:0007669"/>
    <property type="project" value="UniProtKB-KW"/>
</dbReference>
<dbReference type="AlphaFoldDB" id="A0A3Q9IFJ8"/>
<dbReference type="RefSeq" id="WP_127003989.1">
    <property type="nucleotide sequence ID" value="NZ_CP034346.1"/>
</dbReference>
<feature type="domain" description="Methyltransferase type 11" evidence="1">
    <location>
        <begin position="44"/>
        <end position="139"/>
    </location>
</feature>
<accession>A0A3Q9IFJ8</accession>
<keyword evidence="3" id="KW-1185">Reference proteome</keyword>
<sequence length="206" mass="23382">MNTSERFWDKTASQYDQIEMKDEQTYINIIKRTKTHLKISSIVLDFGCGTGLIANKIAEYVKGIHAIDISSNMIAIAEKKAKERNIANINYAHATIFDERYKRGSFDAILAFHVLHLLEDEHIVLQRMNELLKPGGLLISAIPCMGEKKFLSSLLFIAGRIGLTPNIRSFKIRNLIDTIEKGSFSIVESDCLKKSSQEYFIVARKI</sequence>
<evidence type="ECO:0000313" key="3">
    <source>
        <dbReference type="Proteomes" id="UP000270678"/>
    </source>
</evidence>
<proteinExistence type="predicted"/>
<dbReference type="EMBL" id="CP034346">
    <property type="protein sequence ID" value="AZS17948.1"/>
    <property type="molecule type" value="Genomic_DNA"/>
</dbReference>
<keyword evidence="2" id="KW-0489">Methyltransferase</keyword>
<dbReference type="CDD" id="cd02440">
    <property type="entry name" value="AdoMet_MTases"/>
    <property type="match status" value="1"/>
</dbReference>
<dbReference type="OrthoDB" id="9791837at2"/>
<dbReference type="Pfam" id="PF08241">
    <property type="entry name" value="Methyltransf_11"/>
    <property type="match status" value="1"/>
</dbReference>
<organism evidence="2 3">
    <name type="scientific">Paenibacillus lutimineralis</name>
    <dbReference type="NCBI Taxonomy" id="2707005"/>
    <lineage>
        <taxon>Bacteria</taxon>
        <taxon>Bacillati</taxon>
        <taxon>Bacillota</taxon>
        <taxon>Bacilli</taxon>
        <taxon>Bacillales</taxon>
        <taxon>Paenibacillaceae</taxon>
        <taxon>Paenibacillus</taxon>
    </lineage>
</organism>
<evidence type="ECO:0000313" key="2">
    <source>
        <dbReference type="EMBL" id="AZS17948.1"/>
    </source>
</evidence>
<keyword evidence="2" id="KW-0808">Transferase</keyword>
<gene>
    <name evidence="2" type="ORF">EI981_28285</name>
</gene>
<name>A0A3Q9IFJ8_9BACL</name>
<dbReference type="Gene3D" id="3.40.50.150">
    <property type="entry name" value="Vaccinia Virus protein VP39"/>
    <property type="match status" value="1"/>
</dbReference>
<protein>
    <submittedName>
        <fullName evidence="2">Class I SAM-dependent methyltransferase</fullName>
    </submittedName>
</protein>
<dbReference type="InterPro" id="IPR029063">
    <property type="entry name" value="SAM-dependent_MTases_sf"/>
</dbReference>
<dbReference type="KEGG" id="plut:EI981_28285"/>
<evidence type="ECO:0000259" key="1">
    <source>
        <dbReference type="Pfam" id="PF08241"/>
    </source>
</evidence>
<dbReference type="Proteomes" id="UP000270678">
    <property type="component" value="Chromosome"/>
</dbReference>
<dbReference type="SUPFAM" id="SSF53335">
    <property type="entry name" value="S-adenosyl-L-methionine-dependent methyltransferases"/>
    <property type="match status" value="1"/>
</dbReference>
<dbReference type="GO" id="GO:0008757">
    <property type="term" value="F:S-adenosylmethionine-dependent methyltransferase activity"/>
    <property type="evidence" value="ECO:0007669"/>
    <property type="project" value="InterPro"/>
</dbReference>